<evidence type="ECO:0000313" key="6">
    <source>
        <dbReference type="EMBL" id="NYI09963.1"/>
    </source>
</evidence>
<dbReference type="GO" id="GO:0003700">
    <property type="term" value="F:DNA-binding transcription factor activity"/>
    <property type="evidence" value="ECO:0007669"/>
    <property type="project" value="TreeGrafter"/>
</dbReference>
<evidence type="ECO:0000256" key="2">
    <source>
        <dbReference type="ARBA" id="ARBA00023125"/>
    </source>
</evidence>
<organism evidence="6 7">
    <name type="scientific">Nocardioides marinus</name>
    <dbReference type="NCBI Taxonomy" id="374514"/>
    <lineage>
        <taxon>Bacteria</taxon>
        <taxon>Bacillati</taxon>
        <taxon>Actinomycetota</taxon>
        <taxon>Actinomycetes</taxon>
        <taxon>Propionibacteriales</taxon>
        <taxon>Nocardioidaceae</taxon>
        <taxon>Nocardioides</taxon>
    </lineage>
</organism>
<evidence type="ECO:0000259" key="5">
    <source>
        <dbReference type="PROSITE" id="PS50977"/>
    </source>
</evidence>
<gene>
    <name evidence="6" type="ORF">BKA05_001478</name>
</gene>
<evidence type="ECO:0000256" key="1">
    <source>
        <dbReference type="ARBA" id="ARBA00023015"/>
    </source>
</evidence>
<dbReference type="EMBL" id="JACBZI010000001">
    <property type="protein sequence ID" value="NYI09963.1"/>
    <property type="molecule type" value="Genomic_DNA"/>
</dbReference>
<name>A0A7Y9YD04_9ACTN</name>
<evidence type="ECO:0000256" key="4">
    <source>
        <dbReference type="PROSITE-ProRule" id="PRU00335"/>
    </source>
</evidence>
<reference evidence="6 7" key="1">
    <citation type="submission" date="2020-07" db="EMBL/GenBank/DDBJ databases">
        <title>Sequencing the genomes of 1000 actinobacteria strains.</title>
        <authorList>
            <person name="Klenk H.-P."/>
        </authorList>
    </citation>
    <scope>NUCLEOTIDE SEQUENCE [LARGE SCALE GENOMIC DNA]</scope>
    <source>
        <strain evidence="6 7">DSM 18248</strain>
    </source>
</reference>
<keyword evidence="1" id="KW-0805">Transcription regulation</keyword>
<proteinExistence type="predicted"/>
<protein>
    <submittedName>
        <fullName evidence="6">AcrR family transcriptional regulator</fullName>
    </submittedName>
</protein>
<keyword evidence="7" id="KW-1185">Reference proteome</keyword>
<evidence type="ECO:0000313" key="7">
    <source>
        <dbReference type="Proteomes" id="UP000537326"/>
    </source>
</evidence>
<dbReference type="Pfam" id="PF00440">
    <property type="entry name" value="TetR_N"/>
    <property type="match status" value="1"/>
</dbReference>
<dbReference type="SUPFAM" id="SSF46689">
    <property type="entry name" value="Homeodomain-like"/>
    <property type="match status" value="1"/>
</dbReference>
<dbReference type="PANTHER" id="PTHR30055:SF234">
    <property type="entry name" value="HTH-TYPE TRANSCRIPTIONAL REGULATOR BETI"/>
    <property type="match status" value="1"/>
</dbReference>
<dbReference type="PANTHER" id="PTHR30055">
    <property type="entry name" value="HTH-TYPE TRANSCRIPTIONAL REGULATOR RUTR"/>
    <property type="match status" value="1"/>
</dbReference>
<dbReference type="GO" id="GO:0000976">
    <property type="term" value="F:transcription cis-regulatory region binding"/>
    <property type="evidence" value="ECO:0007669"/>
    <property type="project" value="TreeGrafter"/>
</dbReference>
<evidence type="ECO:0000256" key="3">
    <source>
        <dbReference type="ARBA" id="ARBA00023163"/>
    </source>
</evidence>
<feature type="DNA-binding region" description="H-T-H motif" evidence="4">
    <location>
        <begin position="38"/>
        <end position="57"/>
    </location>
</feature>
<dbReference type="RefSeq" id="WP_179530869.1">
    <property type="nucleotide sequence ID" value="NZ_BAAAPP010000004.1"/>
</dbReference>
<keyword evidence="3" id="KW-0804">Transcription</keyword>
<dbReference type="PROSITE" id="PS50977">
    <property type="entry name" value="HTH_TETR_2"/>
    <property type="match status" value="1"/>
</dbReference>
<feature type="domain" description="HTH tetR-type" evidence="5">
    <location>
        <begin position="15"/>
        <end position="75"/>
    </location>
</feature>
<dbReference type="InterPro" id="IPR001647">
    <property type="entry name" value="HTH_TetR"/>
</dbReference>
<dbReference type="Gene3D" id="1.10.357.10">
    <property type="entry name" value="Tetracycline Repressor, domain 2"/>
    <property type="match status" value="1"/>
</dbReference>
<dbReference type="InterPro" id="IPR009057">
    <property type="entry name" value="Homeodomain-like_sf"/>
</dbReference>
<accession>A0A7Y9YD04</accession>
<sequence>MAGRGWGGSPPVDESDARRRIVAATAECVRRLGASATTMQVVADELGITRRTMYRYHPTVEDLFAAVGRAALLDFRTRVDEATAGIRDAVTLVVESLAFAIEVVPEEPLLHLLVDAGRPDLYGAQMVSPEIVALCREAVLEGRVDWQVLGYDRAALDELVTVMLRMFHSFVFVPPDPPLRGDALRDWLRRWLAPAILARGQQPAAGVPHSP</sequence>
<comment type="caution">
    <text evidence="6">The sequence shown here is derived from an EMBL/GenBank/DDBJ whole genome shotgun (WGS) entry which is preliminary data.</text>
</comment>
<dbReference type="AlphaFoldDB" id="A0A7Y9YD04"/>
<dbReference type="InterPro" id="IPR050109">
    <property type="entry name" value="HTH-type_TetR-like_transc_reg"/>
</dbReference>
<dbReference type="Proteomes" id="UP000537326">
    <property type="component" value="Unassembled WGS sequence"/>
</dbReference>
<keyword evidence="2 4" id="KW-0238">DNA-binding</keyword>